<keyword evidence="1" id="KW-0812">Transmembrane</keyword>
<feature type="transmembrane region" description="Helical" evidence="1">
    <location>
        <begin position="91"/>
        <end position="116"/>
    </location>
</feature>
<dbReference type="EMBL" id="JBHSEI010000004">
    <property type="protein sequence ID" value="MFC4638130.1"/>
    <property type="molecule type" value="Genomic_DNA"/>
</dbReference>
<keyword evidence="3" id="KW-1185">Reference proteome</keyword>
<organism evidence="2 3">
    <name type="scientific">Deinococcus hohokamensis</name>
    <dbReference type="NCBI Taxonomy" id="309883"/>
    <lineage>
        <taxon>Bacteria</taxon>
        <taxon>Thermotogati</taxon>
        <taxon>Deinococcota</taxon>
        <taxon>Deinococci</taxon>
        <taxon>Deinococcales</taxon>
        <taxon>Deinococcaceae</taxon>
        <taxon>Deinococcus</taxon>
    </lineage>
</organism>
<feature type="transmembrane region" description="Helical" evidence="1">
    <location>
        <begin position="55"/>
        <end position="79"/>
    </location>
</feature>
<evidence type="ECO:0000313" key="2">
    <source>
        <dbReference type="EMBL" id="MFC4638130.1"/>
    </source>
</evidence>
<accession>A0ABV9I7A5</accession>
<feature type="transmembrane region" description="Helical" evidence="1">
    <location>
        <begin position="28"/>
        <end position="49"/>
    </location>
</feature>
<reference evidence="3" key="1">
    <citation type="journal article" date="2019" name="Int. J. Syst. Evol. Microbiol.">
        <title>The Global Catalogue of Microorganisms (GCM) 10K type strain sequencing project: providing services to taxonomists for standard genome sequencing and annotation.</title>
        <authorList>
            <consortium name="The Broad Institute Genomics Platform"/>
            <consortium name="The Broad Institute Genome Sequencing Center for Infectious Disease"/>
            <person name="Wu L."/>
            <person name="Ma J."/>
        </authorList>
    </citation>
    <scope>NUCLEOTIDE SEQUENCE [LARGE SCALE GENOMIC DNA]</scope>
    <source>
        <strain evidence="3">CCUG 55995</strain>
    </source>
</reference>
<gene>
    <name evidence="2" type="ORF">ACFO0D_07225</name>
</gene>
<feature type="transmembrane region" description="Helical" evidence="1">
    <location>
        <begin position="122"/>
        <end position="143"/>
    </location>
</feature>
<sequence>MRSSVVQALARDLQAGTRPSLLSAARRTYGLALVALGLPGLPLGGLYLLTGPAPLPLWALLAVAGLGAVLAVFALRLAAQAARDPLLSPARAALMAAIQAAAAPGTVFLLGCALLSDLRGLALLWTLALFLTWAGWQKLAGWVRDPQVASGQSSACSI</sequence>
<name>A0ABV9I7A5_9DEIO</name>
<protein>
    <submittedName>
        <fullName evidence="2">Uncharacterized protein</fullName>
    </submittedName>
</protein>
<keyword evidence="1" id="KW-1133">Transmembrane helix</keyword>
<dbReference type="RefSeq" id="WP_380061141.1">
    <property type="nucleotide sequence ID" value="NZ_JBHSEI010000004.1"/>
</dbReference>
<dbReference type="Proteomes" id="UP001595952">
    <property type="component" value="Unassembled WGS sequence"/>
</dbReference>
<evidence type="ECO:0000313" key="3">
    <source>
        <dbReference type="Proteomes" id="UP001595952"/>
    </source>
</evidence>
<evidence type="ECO:0000256" key="1">
    <source>
        <dbReference type="SAM" id="Phobius"/>
    </source>
</evidence>
<keyword evidence="1" id="KW-0472">Membrane</keyword>
<comment type="caution">
    <text evidence="2">The sequence shown here is derived from an EMBL/GenBank/DDBJ whole genome shotgun (WGS) entry which is preliminary data.</text>
</comment>
<proteinExistence type="predicted"/>